<keyword evidence="2" id="KW-1185">Reference proteome</keyword>
<proteinExistence type="predicted"/>
<accession>A0A9P8CG16</accession>
<name>A0A9P8CG16_9HELO</name>
<dbReference type="InterPro" id="IPR035992">
    <property type="entry name" value="Ricin_B-like_lectins"/>
</dbReference>
<sequence>MGDSSQKWDIITAGKHNDQPGTMLVVSSEMQGCMNFDPRRKAANQALMFSCGGRADGRGHITNSQLFNLTQDATSGPLANIGTPGTCFDAKGSAVDQAPCSFTDPLQQFNFGASGASPSSAPSALPGGVFASLIASIDGPSATITSVVAGITPFPISAPPSATTAGPISVSRAGGVLQRSAFAEAQSRDKTATRAFSGVQVKDSVGNCLFVDKLTGDFRGNLIPVAAQNCTGAAGEGFDFITSGRNNDQSNSILIVSCLTNGCLNFDDRRAAGDQVVLFSRGGRADGGGETIDLQLFPFTTDTTSFALSPLNAEGKTCLVTNNGKLDQTACFGDASQLFTIGSQMGQAGKRCRRFLCNGWRALSILATIFSCISDLRPARLVNRP</sequence>
<reference evidence="1" key="1">
    <citation type="journal article" date="2021" name="IMA Fungus">
        <title>Genomic characterization of three marine fungi, including Emericellopsis atlantica sp. nov. with signatures of a generalist lifestyle and marine biomass degradation.</title>
        <authorList>
            <person name="Hagestad O.C."/>
            <person name="Hou L."/>
            <person name="Andersen J.H."/>
            <person name="Hansen E.H."/>
            <person name="Altermark B."/>
            <person name="Li C."/>
            <person name="Kuhnert E."/>
            <person name="Cox R.J."/>
            <person name="Crous P.W."/>
            <person name="Spatafora J.W."/>
            <person name="Lail K."/>
            <person name="Amirebrahimi M."/>
            <person name="Lipzen A."/>
            <person name="Pangilinan J."/>
            <person name="Andreopoulos W."/>
            <person name="Hayes R.D."/>
            <person name="Ng V."/>
            <person name="Grigoriev I.V."/>
            <person name="Jackson S.A."/>
            <person name="Sutton T.D.S."/>
            <person name="Dobson A.D.W."/>
            <person name="Rama T."/>
        </authorList>
    </citation>
    <scope>NUCLEOTIDE SEQUENCE</scope>
    <source>
        <strain evidence="1">TRa3180A</strain>
    </source>
</reference>
<gene>
    <name evidence="1" type="ORF">BJ878DRAFT_334555</name>
</gene>
<evidence type="ECO:0000313" key="2">
    <source>
        <dbReference type="Proteomes" id="UP000887226"/>
    </source>
</evidence>
<dbReference type="Proteomes" id="UP000887226">
    <property type="component" value="Unassembled WGS sequence"/>
</dbReference>
<comment type="caution">
    <text evidence="1">The sequence shown here is derived from an EMBL/GenBank/DDBJ whole genome shotgun (WGS) entry which is preliminary data.</text>
</comment>
<evidence type="ECO:0008006" key="3">
    <source>
        <dbReference type="Google" id="ProtNLM"/>
    </source>
</evidence>
<dbReference type="AlphaFoldDB" id="A0A9P8CG16"/>
<protein>
    <recommendedName>
        <fullName evidence="3">Ricin B lectin domain-containing protein</fullName>
    </recommendedName>
</protein>
<dbReference type="SUPFAM" id="SSF50370">
    <property type="entry name" value="Ricin B-like lectins"/>
    <property type="match status" value="2"/>
</dbReference>
<evidence type="ECO:0000313" key="1">
    <source>
        <dbReference type="EMBL" id="KAG9245788.1"/>
    </source>
</evidence>
<dbReference type="OrthoDB" id="5383818at2759"/>
<organism evidence="1 2">
    <name type="scientific">Calycina marina</name>
    <dbReference type="NCBI Taxonomy" id="1763456"/>
    <lineage>
        <taxon>Eukaryota</taxon>
        <taxon>Fungi</taxon>
        <taxon>Dikarya</taxon>
        <taxon>Ascomycota</taxon>
        <taxon>Pezizomycotina</taxon>
        <taxon>Leotiomycetes</taxon>
        <taxon>Helotiales</taxon>
        <taxon>Pezizellaceae</taxon>
        <taxon>Calycina</taxon>
    </lineage>
</organism>
<dbReference type="EMBL" id="MU253831">
    <property type="protein sequence ID" value="KAG9245788.1"/>
    <property type="molecule type" value="Genomic_DNA"/>
</dbReference>